<keyword evidence="2" id="KW-0812">Transmembrane</keyword>
<dbReference type="AlphaFoldDB" id="A0AAX2J5D3"/>
<dbReference type="RefSeq" id="WP_003786348.1">
    <property type="nucleotide sequence ID" value="NZ_CP045141.1"/>
</dbReference>
<dbReference type="GeneID" id="93263027"/>
<dbReference type="EMBL" id="LS483426">
    <property type="protein sequence ID" value="SQH25554.1"/>
    <property type="molecule type" value="Genomic_DNA"/>
</dbReference>
<sequence>MDKQNEQPNHADNALDADDIQPSQPISAKRKRIKWIAIGVALALVLSWAFYLDYQAKQIAQTTAENEVLNETSADEARAASVAWLTSESQVQGMTAPADDGEISSDAASAITASSASTAP</sequence>
<feature type="region of interest" description="Disordered" evidence="1">
    <location>
        <begin position="1"/>
        <end position="23"/>
    </location>
</feature>
<dbReference type="Proteomes" id="UP000248598">
    <property type="component" value="Chromosome 1"/>
</dbReference>
<reference evidence="3 4" key="1">
    <citation type="submission" date="2018-06" db="EMBL/GenBank/DDBJ databases">
        <authorList>
            <consortium name="Pathogen Informatics"/>
            <person name="Doyle S."/>
        </authorList>
    </citation>
    <scope>NUCLEOTIDE SEQUENCE [LARGE SCALE GENOMIC DNA]</scope>
    <source>
        <strain evidence="3 4">NCTC10529</strain>
    </source>
</reference>
<name>A0AAX2J5D3_KINKI</name>
<gene>
    <name evidence="3" type="ORF">NCTC10529_01755</name>
</gene>
<feature type="compositionally biased region" description="Polar residues" evidence="1">
    <location>
        <begin position="1"/>
        <end position="10"/>
    </location>
</feature>
<feature type="compositionally biased region" description="Low complexity" evidence="1">
    <location>
        <begin position="104"/>
        <end position="120"/>
    </location>
</feature>
<evidence type="ECO:0000256" key="1">
    <source>
        <dbReference type="SAM" id="MobiDB-lite"/>
    </source>
</evidence>
<feature type="transmembrane region" description="Helical" evidence="2">
    <location>
        <begin position="33"/>
        <end position="51"/>
    </location>
</feature>
<feature type="region of interest" description="Disordered" evidence="1">
    <location>
        <begin position="93"/>
        <end position="120"/>
    </location>
</feature>
<organism evidence="3 4">
    <name type="scientific">Kingella kingae</name>
    <dbReference type="NCBI Taxonomy" id="504"/>
    <lineage>
        <taxon>Bacteria</taxon>
        <taxon>Pseudomonadati</taxon>
        <taxon>Pseudomonadota</taxon>
        <taxon>Betaproteobacteria</taxon>
        <taxon>Neisseriales</taxon>
        <taxon>Neisseriaceae</taxon>
        <taxon>Kingella</taxon>
    </lineage>
</organism>
<accession>A0AAX2J5D3</accession>
<evidence type="ECO:0000313" key="4">
    <source>
        <dbReference type="Proteomes" id="UP000248598"/>
    </source>
</evidence>
<evidence type="ECO:0000313" key="3">
    <source>
        <dbReference type="EMBL" id="SQH25554.1"/>
    </source>
</evidence>
<keyword evidence="2" id="KW-1133">Transmembrane helix</keyword>
<proteinExistence type="predicted"/>
<protein>
    <submittedName>
        <fullName evidence="3">Uncharacterized protein</fullName>
    </submittedName>
</protein>
<keyword evidence="2" id="KW-0472">Membrane</keyword>
<evidence type="ECO:0000256" key="2">
    <source>
        <dbReference type="SAM" id="Phobius"/>
    </source>
</evidence>